<dbReference type="GO" id="GO:0005524">
    <property type="term" value="F:ATP binding"/>
    <property type="evidence" value="ECO:0007669"/>
    <property type="project" value="InterPro"/>
</dbReference>
<reference evidence="2" key="1">
    <citation type="submission" date="2023-06" db="EMBL/GenBank/DDBJ databases">
        <authorList>
            <consortium name="Lawrence Berkeley National Laboratory"/>
            <person name="Ahrendt S."/>
            <person name="Sahu N."/>
            <person name="Indic B."/>
            <person name="Wong-Bajracharya J."/>
            <person name="Merenyi Z."/>
            <person name="Ke H.-M."/>
            <person name="Monk M."/>
            <person name="Kocsube S."/>
            <person name="Drula E."/>
            <person name="Lipzen A."/>
            <person name="Balint B."/>
            <person name="Henrissat B."/>
            <person name="Andreopoulos B."/>
            <person name="Martin F.M."/>
            <person name="Harder C.B."/>
            <person name="Rigling D."/>
            <person name="Ford K.L."/>
            <person name="Foster G.D."/>
            <person name="Pangilinan J."/>
            <person name="Papanicolaou A."/>
            <person name="Barry K."/>
            <person name="LaButti K."/>
            <person name="Viragh M."/>
            <person name="Koriabine M."/>
            <person name="Yan M."/>
            <person name="Riley R."/>
            <person name="Champramary S."/>
            <person name="Plett K.L."/>
            <person name="Tsai I.J."/>
            <person name="Slot J."/>
            <person name="Sipos G."/>
            <person name="Plett J."/>
            <person name="Nagy L.G."/>
            <person name="Grigoriev I.V."/>
        </authorList>
    </citation>
    <scope>NUCLEOTIDE SEQUENCE</scope>
    <source>
        <strain evidence="2">ICMP 16352</strain>
    </source>
</reference>
<dbReference type="InterPro" id="IPR011009">
    <property type="entry name" value="Kinase-like_dom_sf"/>
</dbReference>
<feature type="non-terminal residue" evidence="2">
    <location>
        <position position="341"/>
    </location>
</feature>
<keyword evidence="3" id="KW-1185">Reference proteome</keyword>
<dbReference type="GO" id="GO:0004672">
    <property type="term" value="F:protein kinase activity"/>
    <property type="evidence" value="ECO:0007669"/>
    <property type="project" value="InterPro"/>
</dbReference>
<name>A0AA39ULA6_9AGAR</name>
<dbReference type="SMART" id="SM00220">
    <property type="entry name" value="S_TKc"/>
    <property type="match status" value="1"/>
</dbReference>
<evidence type="ECO:0000259" key="1">
    <source>
        <dbReference type="PROSITE" id="PS50011"/>
    </source>
</evidence>
<dbReference type="AlphaFoldDB" id="A0AA39ULA6"/>
<dbReference type="InterPro" id="IPR000719">
    <property type="entry name" value="Prot_kinase_dom"/>
</dbReference>
<dbReference type="EMBL" id="JAUEPR010000003">
    <property type="protein sequence ID" value="KAK0487589.1"/>
    <property type="molecule type" value="Genomic_DNA"/>
</dbReference>
<evidence type="ECO:0000313" key="2">
    <source>
        <dbReference type="EMBL" id="KAK0487589.1"/>
    </source>
</evidence>
<dbReference type="Proteomes" id="UP001175227">
    <property type="component" value="Unassembled WGS sequence"/>
</dbReference>
<sequence length="341" mass="39214">LRQRLQPNWVPSWKGTTKNPYSCKDAHWGSRSSRFMDAKEITTGHLVAMKIIRQKENPFELVIGTLLTSGEMSSDPLNHCVPILRTLPIPDQDGHVMIVMPYLQQWYHPKFRTVGEGVQFVSEMLEGLQFIHQDHVAHHDGGFTNIMMDASQMYGPEGFHPHERDKKYDLSGRARPYSRTERPPKYYFIDFGLSDIYNPDDLPATICALEGGDKTVPEFLADDPDWTKRTPKHDPFAVDVYYLGNTFKAFFHLRGMKGFQFMEPLIAAMTESNPSKRITTNETVERFAFIEKGLSRMTLRSRVVYNTDFTIFRPFKAVSHWVWTLALIARGIPANARLSPQ</sequence>
<organism evidence="2 3">
    <name type="scientific">Armillaria novae-zelandiae</name>
    <dbReference type="NCBI Taxonomy" id="153914"/>
    <lineage>
        <taxon>Eukaryota</taxon>
        <taxon>Fungi</taxon>
        <taxon>Dikarya</taxon>
        <taxon>Basidiomycota</taxon>
        <taxon>Agaricomycotina</taxon>
        <taxon>Agaricomycetes</taxon>
        <taxon>Agaricomycetidae</taxon>
        <taxon>Agaricales</taxon>
        <taxon>Marasmiineae</taxon>
        <taxon>Physalacriaceae</taxon>
        <taxon>Armillaria</taxon>
    </lineage>
</organism>
<accession>A0AA39ULA6</accession>
<dbReference type="PROSITE" id="PS50011">
    <property type="entry name" value="PROTEIN_KINASE_DOM"/>
    <property type="match status" value="1"/>
</dbReference>
<evidence type="ECO:0000313" key="3">
    <source>
        <dbReference type="Proteomes" id="UP001175227"/>
    </source>
</evidence>
<feature type="domain" description="Protein kinase" evidence="1">
    <location>
        <begin position="21"/>
        <end position="341"/>
    </location>
</feature>
<protein>
    <recommendedName>
        <fullName evidence="1">Protein kinase domain-containing protein</fullName>
    </recommendedName>
</protein>
<proteinExistence type="predicted"/>
<gene>
    <name evidence="2" type="ORF">IW261DRAFT_1328703</name>
</gene>
<dbReference type="Gene3D" id="1.10.510.10">
    <property type="entry name" value="Transferase(Phosphotransferase) domain 1"/>
    <property type="match status" value="1"/>
</dbReference>
<comment type="caution">
    <text evidence="2">The sequence shown here is derived from an EMBL/GenBank/DDBJ whole genome shotgun (WGS) entry which is preliminary data.</text>
</comment>
<dbReference type="SUPFAM" id="SSF56112">
    <property type="entry name" value="Protein kinase-like (PK-like)"/>
    <property type="match status" value="1"/>
</dbReference>